<name>A0ABN1CTX4_9BURK</name>
<dbReference type="Proteomes" id="UP001501706">
    <property type="component" value="Unassembled WGS sequence"/>
</dbReference>
<gene>
    <name evidence="1" type="ORF">GCM10009097_48310</name>
</gene>
<comment type="caution">
    <text evidence="1">The sequence shown here is derived from an EMBL/GenBank/DDBJ whole genome shotgun (WGS) entry which is preliminary data.</text>
</comment>
<accession>A0ABN1CTX4</accession>
<organism evidence="1 2">
    <name type="scientific">Pigmentiphaga daeguensis</name>
    <dbReference type="NCBI Taxonomy" id="414049"/>
    <lineage>
        <taxon>Bacteria</taxon>
        <taxon>Pseudomonadati</taxon>
        <taxon>Pseudomonadota</taxon>
        <taxon>Betaproteobacteria</taxon>
        <taxon>Burkholderiales</taxon>
        <taxon>Alcaligenaceae</taxon>
        <taxon>Pigmentiphaga</taxon>
    </lineage>
</organism>
<proteinExistence type="predicted"/>
<sequence>MDPDVVDPEGRIDMAALRGVGRLAGREYCRLGDAFRLEHDSFNRYGRRP</sequence>
<evidence type="ECO:0000313" key="1">
    <source>
        <dbReference type="EMBL" id="GAA0525065.1"/>
    </source>
</evidence>
<evidence type="ECO:0000313" key="2">
    <source>
        <dbReference type="Proteomes" id="UP001501706"/>
    </source>
</evidence>
<dbReference type="EMBL" id="BAAAEN010000025">
    <property type="protein sequence ID" value="GAA0525065.1"/>
    <property type="molecule type" value="Genomic_DNA"/>
</dbReference>
<dbReference type="RefSeq" id="WP_165963137.1">
    <property type="nucleotide sequence ID" value="NZ_BAAAEN010000025.1"/>
</dbReference>
<dbReference type="Gene3D" id="2.30.110.10">
    <property type="entry name" value="Electron Transport, Fmn-binding Protein, Chain A"/>
    <property type="match status" value="1"/>
</dbReference>
<dbReference type="InterPro" id="IPR012349">
    <property type="entry name" value="Split_barrel_FMN-bd"/>
</dbReference>
<protein>
    <submittedName>
        <fullName evidence="1">Uncharacterized protein</fullName>
    </submittedName>
</protein>
<keyword evidence="2" id="KW-1185">Reference proteome</keyword>
<reference evidence="1 2" key="1">
    <citation type="journal article" date="2019" name="Int. J. Syst. Evol. Microbiol.">
        <title>The Global Catalogue of Microorganisms (GCM) 10K type strain sequencing project: providing services to taxonomists for standard genome sequencing and annotation.</title>
        <authorList>
            <consortium name="The Broad Institute Genomics Platform"/>
            <consortium name="The Broad Institute Genome Sequencing Center for Infectious Disease"/>
            <person name="Wu L."/>
            <person name="Ma J."/>
        </authorList>
    </citation>
    <scope>NUCLEOTIDE SEQUENCE [LARGE SCALE GENOMIC DNA]</scope>
    <source>
        <strain evidence="1 2">JCM 14330</strain>
    </source>
</reference>